<organism evidence="7">
    <name type="scientific">Fagopyrum tataricum</name>
    <name type="common">Tartarian buckwheat</name>
    <name type="synonym">Polygonum tataricum</name>
    <dbReference type="NCBI Taxonomy" id="62330"/>
    <lineage>
        <taxon>Eukaryota</taxon>
        <taxon>Viridiplantae</taxon>
        <taxon>Streptophyta</taxon>
        <taxon>Embryophyta</taxon>
        <taxon>Tracheophyta</taxon>
        <taxon>Spermatophyta</taxon>
        <taxon>Magnoliopsida</taxon>
        <taxon>eudicotyledons</taxon>
        <taxon>Gunneridae</taxon>
        <taxon>Pentapetalae</taxon>
        <taxon>Caryophyllales</taxon>
        <taxon>Polygonaceae</taxon>
        <taxon>Polygonoideae</taxon>
        <taxon>Fagopyreae</taxon>
        <taxon>Fagopyrum</taxon>
    </lineage>
</organism>
<accession>A0A4P9Q293</accession>
<dbReference type="InterPro" id="IPR036576">
    <property type="entry name" value="WRKY_dom_sf"/>
</dbReference>
<dbReference type="GO" id="GO:0005634">
    <property type="term" value="C:nucleus"/>
    <property type="evidence" value="ECO:0007669"/>
    <property type="project" value="UniProtKB-SubCell"/>
</dbReference>
<keyword evidence="3" id="KW-0238">DNA-binding</keyword>
<feature type="domain" description="WRKY" evidence="6">
    <location>
        <begin position="146"/>
        <end position="208"/>
    </location>
</feature>
<evidence type="ECO:0000259" key="6">
    <source>
        <dbReference type="PROSITE" id="PS50811"/>
    </source>
</evidence>
<keyword evidence="4" id="KW-0804">Transcription</keyword>
<evidence type="ECO:0000256" key="5">
    <source>
        <dbReference type="ARBA" id="ARBA00023242"/>
    </source>
</evidence>
<dbReference type="EMBL" id="MK910374">
    <property type="protein sequence ID" value="QGT76435.1"/>
    <property type="molecule type" value="mRNA"/>
</dbReference>
<comment type="subcellular location">
    <subcellularLocation>
        <location evidence="1">Nucleus</location>
    </subcellularLocation>
</comment>
<proteinExistence type="evidence at transcript level"/>
<dbReference type="AlphaFoldDB" id="A0A4P9Q293"/>
<evidence type="ECO:0000256" key="3">
    <source>
        <dbReference type="ARBA" id="ARBA00023125"/>
    </source>
</evidence>
<reference evidence="8" key="2">
    <citation type="submission" date="2019-05" db="EMBL/GenBank/DDBJ databases">
        <authorList>
            <person name="Lv B."/>
        </authorList>
    </citation>
    <scope>NUCLEOTIDE SEQUENCE</scope>
</reference>
<dbReference type="GO" id="GO:0000976">
    <property type="term" value="F:transcription cis-regulatory region binding"/>
    <property type="evidence" value="ECO:0007669"/>
    <property type="project" value="TreeGrafter"/>
</dbReference>
<evidence type="ECO:0000256" key="2">
    <source>
        <dbReference type="ARBA" id="ARBA00023015"/>
    </source>
</evidence>
<evidence type="ECO:0000256" key="4">
    <source>
        <dbReference type="ARBA" id="ARBA00023163"/>
    </source>
</evidence>
<keyword evidence="5" id="KW-0539">Nucleus</keyword>
<dbReference type="PANTHER" id="PTHR32096:SF146">
    <property type="entry name" value="WRKY TRANSCRIPTION FACTOR 19-RELATED"/>
    <property type="match status" value="1"/>
</dbReference>
<dbReference type="InterPro" id="IPR044810">
    <property type="entry name" value="WRKY_plant"/>
</dbReference>
<dbReference type="InterPro" id="IPR003657">
    <property type="entry name" value="WRKY_dom"/>
</dbReference>
<evidence type="ECO:0000256" key="1">
    <source>
        <dbReference type="ARBA" id="ARBA00004123"/>
    </source>
</evidence>
<dbReference type="EMBL" id="MK161335">
    <property type="protein sequence ID" value="QCV57342.1"/>
    <property type="molecule type" value="mRNA"/>
</dbReference>
<evidence type="ECO:0000313" key="8">
    <source>
        <dbReference type="EMBL" id="QGT76435.1"/>
    </source>
</evidence>
<name>A0A4P9Q293_FAGTA</name>
<protein>
    <submittedName>
        <fullName evidence="7">WRKY transcription factor</fullName>
    </submittedName>
    <submittedName>
        <fullName evidence="8">WRKY46</fullName>
    </submittedName>
</protein>
<dbReference type="SMART" id="SM00774">
    <property type="entry name" value="WRKY"/>
    <property type="match status" value="1"/>
</dbReference>
<dbReference type="PANTHER" id="PTHR32096">
    <property type="entry name" value="WRKY TRANSCRIPTION FACTOR 30-RELATED-RELATED"/>
    <property type="match status" value="1"/>
</dbReference>
<dbReference type="Gene3D" id="2.20.25.80">
    <property type="entry name" value="WRKY domain"/>
    <property type="match status" value="1"/>
</dbReference>
<sequence>MLFFQLKFNSSMDFIGYNSFERASLINELTHGVEAAKQLKVQMGPEYSVENKEMLLQQMIASYDKALFILGCGVVSEPPHQLLPMSSLAMPSTPLSAMESSKSDDLYAALRSHQDAKGHSKKRKAKSNCIKQVKVNCGSIHDVPPSDGYSWRKYGQKDILGSKHSRSYYRCTYRSVQDCWATKQVQRSDDDPTVLNITYKEKHTCNMPRRSKSAPTSPGKQEHKSVVDLPITEYHTDSNMALNFQNTISADAQNIDSFLFSPTPVENPSVPPSTINLTSEFYGSIPQSLISQETSGSNFFLTSPSTMDTFASVQHTEQNFERDITEILSAATSVTNSPAIDPDFSLDSWSYGLNFQFNNL</sequence>
<dbReference type="PROSITE" id="PS50811">
    <property type="entry name" value="WRKY"/>
    <property type="match status" value="1"/>
</dbReference>
<dbReference type="SUPFAM" id="SSF118290">
    <property type="entry name" value="WRKY DNA-binding domain"/>
    <property type="match status" value="1"/>
</dbReference>
<reference evidence="7" key="1">
    <citation type="submission" date="2018-11" db="EMBL/GenBank/DDBJ databases">
        <authorList>
            <person name="Xia H."/>
        </authorList>
    </citation>
    <scope>NUCLEOTIDE SEQUENCE</scope>
    <source>
        <strain evidence="7">FtPinG0003025100.01</strain>
    </source>
</reference>
<dbReference type="Pfam" id="PF03106">
    <property type="entry name" value="WRKY"/>
    <property type="match status" value="1"/>
</dbReference>
<evidence type="ECO:0000313" key="7">
    <source>
        <dbReference type="EMBL" id="QCV57342.1"/>
    </source>
</evidence>
<keyword evidence="2" id="KW-0805">Transcription regulation</keyword>
<dbReference type="SMR" id="A0A4P9Q293"/>
<dbReference type="GO" id="GO:0003700">
    <property type="term" value="F:DNA-binding transcription factor activity"/>
    <property type="evidence" value="ECO:0007669"/>
    <property type="project" value="InterPro"/>
</dbReference>